<evidence type="ECO:0000256" key="1">
    <source>
        <dbReference type="SAM" id="MobiDB-lite"/>
    </source>
</evidence>
<feature type="compositionally biased region" description="Basic residues" evidence="1">
    <location>
        <begin position="110"/>
        <end position="120"/>
    </location>
</feature>
<dbReference type="Proteomes" id="UP000799757">
    <property type="component" value="Unassembled WGS sequence"/>
</dbReference>
<feature type="region of interest" description="Disordered" evidence="1">
    <location>
        <begin position="990"/>
        <end position="1015"/>
    </location>
</feature>
<evidence type="ECO:0000313" key="4">
    <source>
        <dbReference type="Proteomes" id="UP000799757"/>
    </source>
</evidence>
<feature type="region of interest" description="Disordered" evidence="1">
    <location>
        <begin position="1"/>
        <end position="122"/>
    </location>
</feature>
<dbReference type="GO" id="GO:0003682">
    <property type="term" value="F:chromatin binding"/>
    <property type="evidence" value="ECO:0007669"/>
    <property type="project" value="TreeGrafter"/>
</dbReference>
<dbReference type="InterPro" id="IPR039662">
    <property type="entry name" value="Cohesin_Scc3/SA"/>
</dbReference>
<name>A0A6A6XPU5_9PLEO</name>
<dbReference type="AlphaFoldDB" id="A0A6A6XPU5"/>
<feature type="compositionally biased region" description="Basic and acidic residues" evidence="1">
    <location>
        <begin position="1104"/>
        <end position="1115"/>
    </location>
</feature>
<feature type="compositionally biased region" description="Basic residues" evidence="1">
    <location>
        <begin position="73"/>
        <end position="92"/>
    </location>
</feature>
<dbReference type="GO" id="GO:0008278">
    <property type="term" value="C:cohesin complex"/>
    <property type="evidence" value="ECO:0007669"/>
    <property type="project" value="TreeGrafter"/>
</dbReference>
<dbReference type="InterPro" id="IPR011989">
    <property type="entry name" value="ARM-like"/>
</dbReference>
<sequence length="1169" mass="130325">MSTAIVASATDIASSAPRRKSGRVVKKPELFVSSPAGSTKRKRTDEGDGDPVSEEESEESSEDELDEEEVREKRRKTKNKPAARKPASKKPKTNGETMSLAIRPANSRSGRPKKPRKALARKSALVEDADGLYAEVFARGNNLEDVAAQWVQSFQQNEAQAVADIINFVLRAAGCHIKIDENDIADPDNCPNRLGEIQEEYQAEDVADYPLIARGRGSAAFKNALHGFFVALIETIAQSGLLYENTELLENIQVWISTMSSAPNRPFRHTSTVASLAVTSALCKVANDVVENTAKKMRQSESEAKKSRVNKARVAAVGKEIEELNQKLEIVDAAIGDWFDTVYVHRYRDVDPKIRVECVEALADWISVYPDKFFDGVHLRYLGWILSDPSYPTRVEVLKQLQKLFLDKDKLAGLKTFTERFRARIVEMATRDAETSVRAAAVELLDILREAGFLEPNDIDSVGKLIFDAEPRVRKAVVGFFAENVTSAYELQVEDMGGQEALDEALMAGEGDDDYDNPRLEWLKLKCLVEQLITYDDEDGELPSQIERIPPSGAELGLVAAGIESRFSLAAQALYDAIPEIRAWEVLAGYLLYDHSRTVQNGGGEDIEMMLRHNCQLNEKQETALLDILNAAVRLRLQRLAETQKDKKRTKAQREADKDEQAETAKKLSVLIPQLLKKFGALPEAASLCLRLERELNLDVFQELRQNAALTALLDDINKQFLTHHNERVLNEAIESILHAQGHEDSKELTTLKVQALWDDLINTFDVLRRGKDLSVRGDLEQNTLTGVSNIVLKIAELAKVSDPAVLDQIPSAPANSRNKSKKAATNMTPPISSLLKILDRGVPAADIDPEIDNAENTLVRHAMTSLLFYFMWKCKDCSTYIESGTSIPDDKLSAVAERRDECLMAVMRVMESRKGADELRVEAAYLLLDIYDMFHTLKKYKTKTGKGLKRQANDDWEALCQEVDEPTTKILLQILTAAENNLAKRTKKHLEEGNIDDDPIDPDDEPESSDDEQEIDERLYEEKMLRSLLAEERLCSLGGRIVRAVLVGTLDGEKSGGKHLVRKHLELNKTKLGPHWKEVVAHLDITKTVKGTGRKAKSVTVKEPVKSAKSKEIVIDDESDEEEEERRDDDEEMADVDGDDDLEGRLNGDGEENGAPEGSPEVESVLGD</sequence>
<feature type="region of interest" description="Disordered" evidence="1">
    <location>
        <begin position="1092"/>
        <end position="1169"/>
    </location>
</feature>
<feature type="compositionally biased region" description="Acidic residues" evidence="1">
    <location>
        <begin position="47"/>
        <end position="69"/>
    </location>
</feature>
<dbReference type="InterPro" id="IPR056396">
    <property type="entry name" value="HEAT_SCC3-SA"/>
</dbReference>
<dbReference type="InterPro" id="IPR016024">
    <property type="entry name" value="ARM-type_fold"/>
</dbReference>
<accession>A0A6A6XPU5</accession>
<keyword evidence="4" id="KW-1185">Reference proteome</keyword>
<dbReference type="GO" id="GO:0005634">
    <property type="term" value="C:nucleus"/>
    <property type="evidence" value="ECO:0007669"/>
    <property type="project" value="TreeGrafter"/>
</dbReference>
<proteinExistence type="predicted"/>
<dbReference type="PANTHER" id="PTHR11199">
    <property type="entry name" value="STROMAL ANTIGEN"/>
    <property type="match status" value="1"/>
</dbReference>
<protein>
    <submittedName>
        <fullName evidence="3">STAG-domain-containing protein</fullName>
    </submittedName>
</protein>
<dbReference type="Pfam" id="PF08514">
    <property type="entry name" value="STAG"/>
    <property type="match status" value="1"/>
</dbReference>
<dbReference type="OrthoDB" id="498590at2759"/>
<dbReference type="GO" id="GO:0007062">
    <property type="term" value="P:sister chromatid cohesion"/>
    <property type="evidence" value="ECO:0007669"/>
    <property type="project" value="UniProtKB-ARBA"/>
</dbReference>
<feature type="compositionally biased region" description="Acidic residues" evidence="1">
    <location>
        <begin position="994"/>
        <end position="1015"/>
    </location>
</feature>
<reference evidence="3" key="1">
    <citation type="journal article" date="2020" name="Stud. Mycol.">
        <title>101 Dothideomycetes genomes: a test case for predicting lifestyles and emergence of pathogens.</title>
        <authorList>
            <person name="Haridas S."/>
            <person name="Albert R."/>
            <person name="Binder M."/>
            <person name="Bloem J."/>
            <person name="Labutti K."/>
            <person name="Salamov A."/>
            <person name="Andreopoulos B."/>
            <person name="Baker S."/>
            <person name="Barry K."/>
            <person name="Bills G."/>
            <person name="Bluhm B."/>
            <person name="Cannon C."/>
            <person name="Castanera R."/>
            <person name="Culley D."/>
            <person name="Daum C."/>
            <person name="Ezra D."/>
            <person name="Gonzalez J."/>
            <person name="Henrissat B."/>
            <person name="Kuo A."/>
            <person name="Liang C."/>
            <person name="Lipzen A."/>
            <person name="Lutzoni F."/>
            <person name="Magnuson J."/>
            <person name="Mondo S."/>
            <person name="Nolan M."/>
            <person name="Ohm R."/>
            <person name="Pangilinan J."/>
            <person name="Park H.-J."/>
            <person name="Ramirez L."/>
            <person name="Alfaro M."/>
            <person name="Sun H."/>
            <person name="Tritt A."/>
            <person name="Yoshinaga Y."/>
            <person name="Zwiers L.-H."/>
            <person name="Turgeon B."/>
            <person name="Goodwin S."/>
            <person name="Spatafora J."/>
            <person name="Crous P."/>
            <person name="Grigoriev I."/>
        </authorList>
    </citation>
    <scope>NUCLEOTIDE SEQUENCE</scope>
    <source>
        <strain evidence="3">CBS 109.77</strain>
    </source>
</reference>
<evidence type="ECO:0000313" key="3">
    <source>
        <dbReference type="EMBL" id="KAF2797547.1"/>
    </source>
</evidence>
<dbReference type="Gene3D" id="1.25.10.10">
    <property type="entry name" value="Leucine-rich Repeat Variant"/>
    <property type="match status" value="1"/>
</dbReference>
<dbReference type="Pfam" id="PF21581">
    <property type="entry name" value="SCD"/>
    <property type="match status" value="1"/>
</dbReference>
<organism evidence="3 4">
    <name type="scientific">Melanomma pulvis-pyrius CBS 109.77</name>
    <dbReference type="NCBI Taxonomy" id="1314802"/>
    <lineage>
        <taxon>Eukaryota</taxon>
        <taxon>Fungi</taxon>
        <taxon>Dikarya</taxon>
        <taxon>Ascomycota</taxon>
        <taxon>Pezizomycotina</taxon>
        <taxon>Dothideomycetes</taxon>
        <taxon>Pleosporomycetidae</taxon>
        <taxon>Pleosporales</taxon>
        <taxon>Melanommataceae</taxon>
        <taxon>Melanomma</taxon>
    </lineage>
</organism>
<dbReference type="EMBL" id="MU001804">
    <property type="protein sequence ID" value="KAF2797547.1"/>
    <property type="molecule type" value="Genomic_DNA"/>
</dbReference>
<dbReference type="PANTHER" id="PTHR11199:SF0">
    <property type="entry name" value="LD34181P-RELATED"/>
    <property type="match status" value="1"/>
</dbReference>
<feature type="domain" description="SCD" evidence="2">
    <location>
        <begin position="343"/>
        <end position="428"/>
    </location>
</feature>
<evidence type="ECO:0000259" key="2">
    <source>
        <dbReference type="PROSITE" id="PS51425"/>
    </source>
</evidence>
<dbReference type="InterPro" id="IPR013721">
    <property type="entry name" value="STAG"/>
</dbReference>
<dbReference type="Pfam" id="PF24571">
    <property type="entry name" value="HEAT_SCC3-SA"/>
    <property type="match status" value="1"/>
</dbReference>
<dbReference type="PROSITE" id="PS51425">
    <property type="entry name" value="SCD"/>
    <property type="match status" value="1"/>
</dbReference>
<dbReference type="SUPFAM" id="SSF48371">
    <property type="entry name" value="ARM repeat"/>
    <property type="match status" value="1"/>
</dbReference>
<dbReference type="InterPro" id="IPR020839">
    <property type="entry name" value="SCD"/>
</dbReference>
<feature type="compositionally biased region" description="Acidic residues" evidence="1">
    <location>
        <begin position="1116"/>
        <end position="1143"/>
    </location>
</feature>
<dbReference type="GO" id="GO:0000785">
    <property type="term" value="C:chromatin"/>
    <property type="evidence" value="ECO:0007669"/>
    <property type="project" value="TreeGrafter"/>
</dbReference>
<gene>
    <name evidence="3" type="ORF">K505DRAFT_235308</name>
</gene>